<dbReference type="OrthoDB" id="9975666at2759"/>
<dbReference type="OMA" id="CNGECVL"/>
<sequence length="120" mass="12467">MKLLVVVVFCCMVGASFGAAIASVECPNGDHIVSCFVNPCTYTQCRDGYECVANYCGGCNAVCVPAQPLISDNGCPPGVQEVNCFADPCLAMLCAPGYVCRSNYCGGCNGECVLQDGLTI</sequence>
<evidence type="ECO:0000313" key="5">
    <source>
        <dbReference type="RefSeq" id="XP_035669934.1"/>
    </source>
</evidence>
<evidence type="ECO:0000313" key="3">
    <source>
        <dbReference type="EMBL" id="EEN47373.1"/>
    </source>
</evidence>
<name>C3ZJN1_BRAFL</name>
<dbReference type="eggNOG" id="ENOG502TE8D">
    <property type="taxonomic scope" value="Eukaryota"/>
</dbReference>
<keyword evidence="1" id="KW-0732">Signal</keyword>
<dbReference type="InterPro" id="IPR003645">
    <property type="entry name" value="Fol_N"/>
</dbReference>
<dbReference type="KEGG" id="bfo:118411596"/>
<reference evidence="4" key="2">
    <citation type="journal article" date="2020" name="Nat. Ecol. Evol.">
        <title>Deeply conserved synteny resolves early events in vertebrate evolution.</title>
        <authorList>
            <person name="Simakov O."/>
            <person name="Marletaz F."/>
            <person name="Yue J.X."/>
            <person name="O'Connell B."/>
            <person name="Jenkins J."/>
            <person name="Brandt A."/>
            <person name="Calef R."/>
            <person name="Tung C.H."/>
            <person name="Huang T.K."/>
            <person name="Schmutz J."/>
            <person name="Satoh N."/>
            <person name="Yu J.K."/>
            <person name="Putnam N.H."/>
            <person name="Green R.E."/>
            <person name="Rokhsar D.S."/>
        </authorList>
    </citation>
    <scope>NUCLEOTIDE SEQUENCE [LARGE SCALE GENOMIC DNA]</scope>
    <source>
        <strain evidence="4">S238N-H82</strain>
    </source>
</reference>
<dbReference type="RefSeq" id="XP_035669934.1">
    <property type="nucleotide sequence ID" value="XM_035814041.1"/>
</dbReference>
<evidence type="ECO:0000313" key="4">
    <source>
        <dbReference type="Proteomes" id="UP000001554"/>
    </source>
</evidence>
<organism>
    <name type="scientific">Branchiostoma floridae</name>
    <name type="common">Florida lancelet</name>
    <name type="synonym">Amphioxus</name>
    <dbReference type="NCBI Taxonomy" id="7739"/>
    <lineage>
        <taxon>Eukaryota</taxon>
        <taxon>Metazoa</taxon>
        <taxon>Chordata</taxon>
        <taxon>Cephalochordata</taxon>
        <taxon>Leptocardii</taxon>
        <taxon>Amphioxiformes</taxon>
        <taxon>Branchiostomatidae</taxon>
        <taxon>Branchiostoma</taxon>
    </lineage>
</organism>
<reference evidence="3" key="1">
    <citation type="journal article" date="2008" name="Nature">
        <title>The amphioxus genome and the evolution of the chordate karyotype.</title>
        <authorList>
            <consortium name="US DOE Joint Genome Institute (JGI-PGF)"/>
            <person name="Putnam N.H."/>
            <person name="Butts T."/>
            <person name="Ferrier D.E.K."/>
            <person name="Furlong R.F."/>
            <person name="Hellsten U."/>
            <person name="Kawashima T."/>
            <person name="Robinson-Rechavi M."/>
            <person name="Shoguchi E."/>
            <person name="Terry A."/>
            <person name="Yu J.-K."/>
            <person name="Benito-Gutierrez E.L."/>
            <person name="Dubchak I."/>
            <person name="Garcia-Fernandez J."/>
            <person name="Gibson-Brown J.J."/>
            <person name="Grigoriev I.V."/>
            <person name="Horton A.C."/>
            <person name="de Jong P.J."/>
            <person name="Jurka J."/>
            <person name="Kapitonov V.V."/>
            <person name="Kohara Y."/>
            <person name="Kuroki Y."/>
            <person name="Lindquist E."/>
            <person name="Lucas S."/>
            <person name="Osoegawa K."/>
            <person name="Pennacchio L.A."/>
            <person name="Salamov A.A."/>
            <person name="Satou Y."/>
            <person name="Sauka-Spengler T."/>
            <person name="Schmutz J."/>
            <person name="Shin-I T."/>
            <person name="Toyoda A."/>
            <person name="Bronner-Fraser M."/>
            <person name="Fujiyama A."/>
            <person name="Holland L.Z."/>
            <person name="Holland P.W.H."/>
            <person name="Satoh N."/>
            <person name="Rokhsar D.S."/>
        </authorList>
    </citation>
    <scope>NUCLEOTIDE SEQUENCE [LARGE SCALE GENOMIC DNA]</scope>
    <source>
        <strain evidence="3">S238N-H82</strain>
        <tissue evidence="3">Testes</tissue>
    </source>
</reference>
<proteinExistence type="predicted"/>
<evidence type="ECO:0000259" key="2">
    <source>
        <dbReference type="SMART" id="SM00274"/>
    </source>
</evidence>
<keyword evidence="4" id="KW-1185">Reference proteome</keyword>
<gene>
    <name evidence="5" type="primary">LOC118411596</name>
    <name evidence="3" type="ORF">BRAFLDRAFT_76831</name>
</gene>
<feature type="chain" id="PRO_5044729321" evidence="1">
    <location>
        <begin position="19"/>
        <end position="120"/>
    </location>
</feature>
<protein>
    <submittedName>
        <fullName evidence="5">Uncharacterized protein K04H4.2-like</fullName>
    </submittedName>
</protein>
<feature type="domain" description="Follistatin-like" evidence="2">
    <location>
        <begin position="39"/>
        <end position="64"/>
    </location>
</feature>
<dbReference type="EMBL" id="GG666632">
    <property type="protein sequence ID" value="EEN47373.1"/>
    <property type="molecule type" value="Genomic_DNA"/>
</dbReference>
<feature type="signal peptide" evidence="1">
    <location>
        <begin position="1"/>
        <end position="18"/>
    </location>
</feature>
<dbReference type="InParanoid" id="C3ZJN1"/>
<dbReference type="AlphaFoldDB" id="C3ZJN1"/>
<evidence type="ECO:0000256" key="1">
    <source>
        <dbReference type="SAM" id="SignalP"/>
    </source>
</evidence>
<accession>C3ZJN1</accession>
<feature type="domain" description="Follistatin-like" evidence="2">
    <location>
        <begin position="88"/>
        <end position="113"/>
    </location>
</feature>
<dbReference type="SMART" id="SM00274">
    <property type="entry name" value="FOLN"/>
    <property type="match status" value="2"/>
</dbReference>
<dbReference type="GeneID" id="118411596"/>
<dbReference type="Proteomes" id="UP000001554">
    <property type="component" value="Chromosome 3"/>
</dbReference>
<reference evidence="5" key="3">
    <citation type="submission" date="2025-04" db="UniProtKB">
        <authorList>
            <consortium name="RefSeq"/>
        </authorList>
    </citation>
    <scope>IDENTIFICATION</scope>
    <source>
        <strain evidence="5">S238N-H82</strain>
        <tissue evidence="5">Testes</tissue>
    </source>
</reference>